<dbReference type="GO" id="GO:0004069">
    <property type="term" value="F:L-aspartate:2-oxoglutarate aminotransferase activity"/>
    <property type="evidence" value="ECO:0007669"/>
    <property type="project" value="InterPro"/>
</dbReference>
<dbReference type="PANTHER" id="PTHR43403:SF1">
    <property type="entry name" value="NAD-SPECIFIC GLUTAMATE DEHYDROGENASE"/>
    <property type="match status" value="1"/>
</dbReference>
<dbReference type="Pfam" id="PF21075">
    <property type="entry name" value="GDH_ACT1"/>
    <property type="match status" value="1"/>
</dbReference>
<protein>
    <submittedName>
        <fullName evidence="7">Glutamate dehydrogenase</fullName>
        <ecNumber evidence="7">1.4.1.2</ecNumber>
    </submittedName>
</protein>
<proteinExistence type="predicted"/>
<dbReference type="InterPro" id="IPR028971">
    <property type="entry name" value="NAD-GDH_cat"/>
</dbReference>
<dbReference type="EC" id="1.4.1.2" evidence="7"/>
<dbReference type="InterPro" id="IPR049059">
    <property type="entry name" value="NAD_Glu_DH_HM1"/>
</dbReference>
<dbReference type="EMBL" id="AP014545">
    <property type="protein sequence ID" value="BBB25967.1"/>
    <property type="molecule type" value="Genomic_DNA"/>
</dbReference>
<dbReference type="InterPro" id="IPR049062">
    <property type="entry name" value="NAD_Glu_DH_ACT2"/>
</dbReference>
<evidence type="ECO:0000259" key="4">
    <source>
        <dbReference type="Pfam" id="PF21075"/>
    </source>
</evidence>
<feature type="domain" description="NAD-specific glutamate dehydrogenase C-terminal" evidence="3">
    <location>
        <begin position="1263"/>
        <end position="1596"/>
    </location>
</feature>
<dbReference type="Pfam" id="PF21079">
    <property type="entry name" value="GDH_HM2"/>
    <property type="match status" value="1"/>
</dbReference>
<dbReference type="InterPro" id="IPR046346">
    <property type="entry name" value="Aminoacid_DH-like_N_sf"/>
</dbReference>
<dbReference type="InterPro" id="IPR049058">
    <property type="entry name" value="NAD_Glu_DH_HM2"/>
</dbReference>
<keyword evidence="1 7" id="KW-0560">Oxidoreductase</keyword>
<dbReference type="Pfam" id="PF21077">
    <property type="entry name" value="GDH_ACT3"/>
    <property type="match status" value="1"/>
</dbReference>
<name>A0A7R6SSU9_9GAMM</name>
<evidence type="ECO:0000256" key="1">
    <source>
        <dbReference type="ARBA" id="ARBA00023002"/>
    </source>
</evidence>
<evidence type="ECO:0000313" key="7">
    <source>
        <dbReference type="EMBL" id="BBB25967.1"/>
    </source>
</evidence>
<dbReference type="SUPFAM" id="SSF51735">
    <property type="entry name" value="NAD(P)-binding Rossmann-fold domains"/>
    <property type="match status" value="1"/>
</dbReference>
<accession>A0A7R6SSU9</accession>
<dbReference type="InterPro" id="IPR036291">
    <property type="entry name" value="NAD(P)-bd_dom_sf"/>
</dbReference>
<feature type="domain" description="NAD-glutamate dehydrogenase N-terminal ACT1" evidence="4">
    <location>
        <begin position="35"/>
        <end position="178"/>
    </location>
</feature>
<dbReference type="KEGG" id="ajp:AMJAP_1372"/>
<evidence type="ECO:0000259" key="6">
    <source>
        <dbReference type="Pfam" id="PF21077"/>
    </source>
</evidence>
<dbReference type="Pfam" id="PF21078">
    <property type="entry name" value="GDH_HM3"/>
    <property type="match status" value="1"/>
</dbReference>
<evidence type="ECO:0000259" key="2">
    <source>
        <dbReference type="Pfam" id="PF05088"/>
    </source>
</evidence>
<feature type="domain" description="NAD-glutamate dehydrogenase catalytic" evidence="2">
    <location>
        <begin position="726"/>
        <end position="1218"/>
    </location>
</feature>
<organism evidence="7 8">
    <name type="scientific">Amphritea japonica ATCC BAA-1530</name>
    <dbReference type="NCBI Taxonomy" id="1278309"/>
    <lineage>
        <taxon>Bacteria</taxon>
        <taxon>Pseudomonadati</taxon>
        <taxon>Pseudomonadota</taxon>
        <taxon>Gammaproteobacteria</taxon>
        <taxon>Oceanospirillales</taxon>
        <taxon>Oceanospirillaceae</taxon>
        <taxon>Amphritea</taxon>
    </lineage>
</organism>
<dbReference type="InterPro" id="IPR049064">
    <property type="entry name" value="NAD_Glu_DH_ACT3"/>
</dbReference>
<dbReference type="RefSeq" id="WP_019621573.1">
    <property type="nucleotide sequence ID" value="NZ_AP014545.1"/>
</dbReference>
<dbReference type="InterPro" id="IPR024727">
    <property type="entry name" value="NAD_Glu_DH_N_ACT1"/>
</dbReference>
<evidence type="ECO:0000313" key="8">
    <source>
        <dbReference type="Proteomes" id="UP000595663"/>
    </source>
</evidence>
<dbReference type="Pfam" id="PF21076">
    <property type="entry name" value="GDH_ACT2"/>
    <property type="match status" value="1"/>
</dbReference>
<dbReference type="InterPro" id="IPR007780">
    <property type="entry name" value="NAD_Glu_DH_bac"/>
</dbReference>
<dbReference type="InterPro" id="IPR048381">
    <property type="entry name" value="GDH_C"/>
</dbReference>
<dbReference type="InterPro" id="IPR049056">
    <property type="entry name" value="NAD_Glu_DH_HM3"/>
</dbReference>
<keyword evidence="8" id="KW-1185">Reference proteome</keyword>
<dbReference type="Proteomes" id="UP000595663">
    <property type="component" value="Chromosome"/>
</dbReference>
<dbReference type="Pfam" id="PF21073">
    <property type="entry name" value="GDH_HM1"/>
    <property type="match status" value="1"/>
</dbReference>
<dbReference type="PIRSF" id="PIRSF036761">
    <property type="entry name" value="GDH_Mll4104"/>
    <property type="match status" value="1"/>
</dbReference>
<dbReference type="GO" id="GO:0004352">
    <property type="term" value="F:glutamate dehydrogenase (NAD+) activity"/>
    <property type="evidence" value="ECO:0007669"/>
    <property type="project" value="UniProtKB-EC"/>
</dbReference>
<feature type="domain" description="NAD-glutamate dehydrogenase ACT3" evidence="6">
    <location>
        <begin position="551"/>
        <end position="619"/>
    </location>
</feature>
<dbReference type="SUPFAM" id="SSF53223">
    <property type="entry name" value="Aminoacid dehydrogenase-like, N-terminal domain"/>
    <property type="match status" value="1"/>
</dbReference>
<evidence type="ECO:0000259" key="5">
    <source>
        <dbReference type="Pfam" id="PF21076"/>
    </source>
</evidence>
<dbReference type="PANTHER" id="PTHR43403">
    <property type="entry name" value="NAD-SPECIFIC GLUTAMATE DEHYDROGENASE"/>
    <property type="match status" value="1"/>
</dbReference>
<dbReference type="GO" id="GO:0006538">
    <property type="term" value="P:L-glutamate catabolic process"/>
    <property type="evidence" value="ECO:0007669"/>
    <property type="project" value="InterPro"/>
</dbReference>
<dbReference type="Pfam" id="PF21074">
    <property type="entry name" value="GDH_C"/>
    <property type="match status" value="1"/>
</dbReference>
<dbReference type="OrthoDB" id="9758052at2"/>
<gene>
    <name evidence="7" type="ORF">AMJAP_1372</name>
</gene>
<feature type="domain" description="NAD-glutamate dehydrogenase ACT2" evidence="5">
    <location>
        <begin position="406"/>
        <end position="495"/>
    </location>
</feature>
<evidence type="ECO:0000259" key="3">
    <source>
        <dbReference type="Pfam" id="PF21074"/>
    </source>
</evidence>
<dbReference type="Pfam" id="PF05088">
    <property type="entry name" value="Bac_GDH_CD"/>
    <property type="match status" value="1"/>
</dbReference>
<reference evidence="7 8" key="1">
    <citation type="journal article" date="2008" name="Int. J. Syst. Evol. Microbiol.">
        <title>Amphritea japonica sp. nov. and Amphritea balenae sp. nov., isolated from the sediment adjacent to sperm whale carcasses off Kagoshima, Japan.</title>
        <authorList>
            <person name="Miyazaki M."/>
            <person name="Nogi Y."/>
            <person name="Fujiwara Y."/>
            <person name="Kawato M."/>
            <person name="Nagahama T."/>
            <person name="Kubokawa K."/>
            <person name="Horikoshi K."/>
        </authorList>
    </citation>
    <scope>NUCLEOTIDE SEQUENCE [LARGE SCALE GENOMIC DNA]</scope>
    <source>
        <strain evidence="7 8">ATCC BAA-1530</strain>
    </source>
</reference>
<sequence>MALGLRETRMALLASLTHQIKTRLTGKRARQVQAFADCFYATCTDEDIAHWRSEDLYGATLYAWEFLQEHNSEQPKVRVFNPDFEQHGWQSAHTIVQVLSDDLPFTMDSIRVELSRRHLGIHGVHNSVLSLKRDGNKLFSDFLSSTSRSKNVRHETLITLEIDRHTDPELLIDLQADLDDVLYQVAVVVNDFEPMLGNIDELLSMYDQIKADKRPAGLAETREFVRWLKLHFTFLGYDEYQLVNKGDEALALVMGSQKGQLKYCDEYCRAELVDDSLRENAPFTLIPDLLSFTKSPSKSRVHRPAYPDYIILKRFDKMGRVTGESRFLGLYTSEVYIGNSRQIPVVREKVAAVLARSERHENGHDWKELQQILEVHPRDDLFQASIDELYETTIAILHIHERRQIRLFLRRDPFGQYVSCLLYAPRDVYSTEFRLRAEQTLLTELNCNRAEFNTYFSESILARTHFILRSNQTIPHEIDVEGLQQKVRQAARSWSDELYGSLIEALGEEMGIVVFNRFGRGFPSSYKEDFPARTAVVDIQHMEKLNNDNQLSLSFYRALETPDASFNCKLFNLGAPLPLSDVLPILENLGLRVIDEHPYAINSDQNTVWVHDFSLQSSMAIRHAPQDMKEAFQDAFMQIWGGHVTNDKLNRLVLMAGLTWRQVDLLRAYGAYLKQIRFPLTGSAINNTLTAHSKIAEQLVAFFDARFNPDREGGAETAELEQPLLASLDQVEGLNDDKIIRQFIAVIKATLRTNFYQFKASSGNKPYLALKLNPADIPNIPQPCPVYEVFVFSARFEGVHLRGGKVARGGLRWSDRYEDYRTEVLGLVKAQQVKNSVIVPVGAKGGFVAKRLQVEMTRDETQREGVECYRQFISALLDLTDNLADGVVISPDNMIRYDVEDPYLVVAADKGTATFSDIANEIAAEYHFWLDDAFASGGSQGYDHKKMGITAKGAWVSVERHFRELGVNVAETDFNVIGVGDMSGDVFGNGMLLSKHIRLQAAFNHQHIFIDPSPDTARSWHERERLFKLPRSGWNDYDKELISTGGGVFNRSAKSVLISAEMKRAFDIKEERLPPNELISRLLCAPVDLLWNGGIGTYIKASYETHEEVGDKANDGLRVDARDLLCRVIGEGGNLGVTQQARMEYASNFGRVNTDFIDNAAGVDCSDHEVNIKILLNDVLDNGDLTQKQRNLLLHEMTDDISVRVLTNNYRQVQAISLELVHAVNGMGENRRYIQDLEQRGQLNRQLEFLPDDEVLSERQAVGAGLTRPEIAVLVSYSKGELKQLLLNSPAPDVPFLAGELMTAFPQRLVDAYPLFLQQHPLKREIIATQLANNMVNYMGFKFVDRLRSSTRSEIDRIARAYVLAREVFDLQSIWQKIEALDYQVDANIQLTMMNELQYLVRRATRWFVVNRSENDTVCLQEVELYRATISEIAGQFGGYLCGQPKQDWHEAYELFVDARVPDELAAMIAGTRCLYTVLSIIDVAGSNDQPVERVAEVMFRVGEVLQLHWLSARLNKLERGSQWQSLARESFRDDIDNQQRVIVATVLRYTSEGDALETWMTQHEQPLLRWQQLVSELKVAERPDYAMYTVTIAELVELGRSCQ</sequence>